<keyword evidence="2" id="KW-0479">Metal-binding</keyword>
<feature type="domain" description="Rieske" evidence="5">
    <location>
        <begin position="6"/>
        <end position="112"/>
    </location>
</feature>
<dbReference type="PANTHER" id="PTHR40261:SF1">
    <property type="entry name" value="RIESKE DOMAIN-CONTAINING PROTEIN"/>
    <property type="match status" value="1"/>
</dbReference>
<evidence type="ECO:0000256" key="2">
    <source>
        <dbReference type="ARBA" id="ARBA00022723"/>
    </source>
</evidence>
<name>A0A557QK67_9RHOO</name>
<keyword evidence="1" id="KW-0001">2Fe-2S</keyword>
<keyword evidence="3" id="KW-0408">Iron</keyword>
<keyword evidence="4" id="KW-0411">Iron-sulfur</keyword>
<evidence type="ECO:0000313" key="7">
    <source>
        <dbReference type="Proteomes" id="UP000319502"/>
    </source>
</evidence>
<dbReference type="Pfam" id="PF00355">
    <property type="entry name" value="Rieske"/>
    <property type="match status" value="1"/>
</dbReference>
<evidence type="ECO:0000259" key="5">
    <source>
        <dbReference type="PROSITE" id="PS51296"/>
    </source>
</evidence>
<dbReference type="SUPFAM" id="SSF50022">
    <property type="entry name" value="ISP domain"/>
    <property type="match status" value="1"/>
</dbReference>
<gene>
    <name evidence="6" type="ORF">FHP91_16080</name>
</gene>
<proteinExistence type="predicted"/>
<protein>
    <submittedName>
        <fullName evidence="6">Rieske 2Fe-2S domain-containing protein</fullName>
    </submittedName>
</protein>
<sequence length="117" mass="12374">MAAPERLICASDDLAEGGDGVRFEVDTTSGRLPAFVVRFEGQPRAFVNQCAHVPVELDWQEGAFFDADGRYLICATHGATYDPVSGACVFGPCRGAALKKLAVVEVDAAVWLLGADG</sequence>
<organism evidence="6 7">
    <name type="scientific">Denitromonas halophila</name>
    <dbReference type="NCBI Taxonomy" id="1629404"/>
    <lineage>
        <taxon>Bacteria</taxon>
        <taxon>Pseudomonadati</taxon>
        <taxon>Pseudomonadota</taxon>
        <taxon>Betaproteobacteria</taxon>
        <taxon>Rhodocyclales</taxon>
        <taxon>Zoogloeaceae</taxon>
        <taxon>Denitromonas</taxon>
    </lineage>
</organism>
<accession>A0A557QK67</accession>
<evidence type="ECO:0000256" key="1">
    <source>
        <dbReference type="ARBA" id="ARBA00022714"/>
    </source>
</evidence>
<evidence type="ECO:0000256" key="3">
    <source>
        <dbReference type="ARBA" id="ARBA00023004"/>
    </source>
</evidence>
<keyword evidence="7" id="KW-1185">Reference proteome</keyword>
<dbReference type="RefSeq" id="WP_144310540.1">
    <property type="nucleotide sequence ID" value="NZ_VMNK01000015.1"/>
</dbReference>
<dbReference type="OrthoDB" id="9794779at2"/>
<dbReference type="PANTHER" id="PTHR40261">
    <property type="match status" value="1"/>
</dbReference>
<dbReference type="EMBL" id="VMNK01000015">
    <property type="protein sequence ID" value="TVO53302.1"/>
    <property type="molecule type" value="Genomic_DNA"/>
</dbReference>
<dbReference type="PROSITE" id="PS51296">
    <property type="entry name" value="RIESKE"/>
    <property type="match status" value="1"/>
</dbReference>
<reference evidence="6 7" key="1">
    <citation type="submission" date="2019-07" db="EMBL/GenBank/DDBJ databases">
        <title>The pathways for chlorine oxyanion respiration interact through the shared metabolite chlorate.</title>
        <authorList>
            <person name="Barnum T.P."/>
            <person name="Cheng Y."/>
            <person name="Hill K.A."/>
            <person name="Lucas L.N."/>
            <person name="Carlson H.K."/>
            <person name="Coates J.D."/>
        </authorList>
    </citation>
    <scope>NUCLEOTIDE SEQUENCE [LARGE SCALE GENOMIC DNA]</scope>
    <source>
        <strain evidence="6 7">SFB-3</strain>
    </source>
</reference>
<dbReference type="AlphaFoldDB" id="A0A557QK67"/>
<dbReference type="InterPro" id="IPR017941">
    <property type="entry name" value="Rieske_2Fe-2S"/>
</dbReference>
<dbReference type="GO" id="GO:0046872">
    <property type="term" value="F:metal ion binding"/>
    <property type="evidence" value="ECO:0007669"/>
    <property type="project" value="UniProtKB-KW"/>
</dbReference>
<dbReference type="Gene3D" id="2.102.10.10">
    <property type="entry name" value="Rieske [2Fe-2S] iron-sulphur domain"/>
    <property type="match status" value="1"/>
</dbReference>
<dbReference type="GO" id="GO:0051537">
    <property type="term" value="F:2 iron, 2 sulfur cluster binding"/>
    <property type="evidence" value="ECO:0007669"/>
    <property type="project" value="UniProtKB-KW"/>
</dbReference>
<comment type="caution">
    <text evidence="6">The sequence shown here is derived from an EMBL/GenBank/DDBJ whole genome shotgun (WGS) entry which is preliminary data.</text>
</comment>
<dbReference type="CDD" id="cd03467">
    <property type="entry name" value="Rieske"/>
    <property type="match status" value="1"/>
</dbReference>
<evidence type="ECO:0000256" key="4">
    <source>
        <dbReference type="ARBA" id="ARBA00023014"/>
    </source>
</evidence>
<dbReference type="Proteomes" id="UP000319502">
    <property type="component" value="Unassembled WGS sequence"/>
</dbReference>
<dbReference type="InterPro" id="IPR036922">
    <property type="entry name" value="Rieske_2Fe-2S_sf"/>
</dbReference>
<evidence type="ECO:0000313" key="6">
    <source>
        <dbReference type="EMBL" id="TVO53302.1"/>
    </source>
</evidence>